<accession>A0A6L6L4V1</accession>
<comment type="caution">
    <text evidence="2">The sequence shown here is derived from an EMBL/GenBank/DDBJ whole genome shotgun (WGS) entry which is preliminary data.</text>
</comment>
<sequence length="600" mass="70288">MIRFVGQQEQKNKILGSFNDEDWVVMEGEKELSITKSLQQQKIMGNKIRLYHPYLCGKEEKLSLLQLLLDERYAEGCLCIPVEVIKECGYLNERMPRKKMYEFLLRIAEKHEIIGMPAEYNADLVPGEDSGEFDKAAYKADCYIVGKYSQLLQQNQYFEEVVGRLIQQAAQSHEPEKMLSYLEDMLGKRERYTWIKSGTAPVLIYYGVTYCYNVMNVMLEQLAMALEQNGVPVIRYDEQKEDVKGLIKYVGKTFRAVIGMQTYLMSVYMKELGYFLHDEIKGPKYNIVLDHPFWLRQQLMHVPDQYYVLTHDENYKKFVEKYYPKVSGCYLFPPGGIEQKEEINLKKRRYGVVFIGTYGDYREKCRLIHSSDRRTRFAANRFLLNMRKKPYLTAEEALMETLSYYRITLTDEQFLHMLYQLGSVVQCVMYYYREKTVRTLVTSGIAVDVWGSSWEKCDLVSVDGLVIHKDADWKENLKILSEAKISLNVMAWHKGGFTERMANSMLAGAVLLTDETSYQRGQFRSGQECQMFSLTELDKLPELTRKILQDDEERTRIAKNGYAYAKKNHTWESRAEYLLTLIDQADRWGRKNDQSIYNDT</sequence>
<gene>
    <name evidence="2" type="ORF">GMD50_09765</name>
</gene>
<organism evidence="2 3">
    <name type="scientific">Roseburia intestinalis</name>
    <dbReference type="NCBI Taxonomy" id="166486"/>
    <lineage>
        <taxon>Bacteria</taxon>
        <taxon>Bacillati</taxon>
        <taxon>Bacillota</taxon>
        <taxon>Clostridia</taxon>
        <taxon>Lachnospirales</taxon>
        <taxon>Lachnospiraceae</taxon>
        <taxon>Roseburia</taxon>
    </lineage>
</organism>
<dbReference type="RefSeq" id="WP_118412947.1">
    <property type="nucleotide sequence ID" value="NZ_QRPI01000011.1"/>
</dbReference>
<evidence type="ECO:0000259" key="1">
    <source>
        <dbReference type="Pfam" id="PF13524"/>
    </source>
</evidence>
<dbReference type="EMBL" id="WNAJ01000010">
    <property type="protein sequence ID" value="MTR85343.1"/>
    <property type="molecule type" value="Genomic_DNA"/>
</dbReference>
<dbReference type="InterPro" id="IPR055259">
    <property type="entry name" value="YkvP/CgeB_Glyco_trans-like"/>
</dbReference>
<protein>
    <submittedName>
        <fullName evidence="2">Glycosyltransferase</fullName>
    </submittedName>
</protein>
<dbReference type="AlphaFoldDB" id="A0A6L6L4V1"/>
<reference evidence="2 3" key="1">
    <citation type="journal article" date="2019" name="Nat. Med.">
        <title>A library of human gut bacterial isolates paired with longitudinal multiomics data enables mechanistic microbiome research.</title>
        <authorList>
            <person name="Poyet M."/>
            <person name="Groussin M."/>
            <person name="Gibbons S.M."/>
            <person name="Avila-Pacheco J."/>
            <person name="Jiang X."/>
            <person name="Kearney S.M."/>
            <person name="Perrotta A.R."/>
            <person name="Berdy B."/>
            <person name="Zhao S."/>
            <person name="Lieberman T.D."/>
            <person name="Swanson P.K."/>
            <person name="Smith M."/>
            <person name="Roesemann S."/>
            <person name="Alexander J.E."/>
            <person name="Rich S.A."/>
            <person name="Livny J."/>
            <person name="Vlamakis H."/>
            <person name="Clish C."/>
            <person name="Bullock K."/>
            <person name="Deik A."/>
            <person name="Scott J."/>
            <person name="Pierce K.A."/>
            <person name="Xavier R.J."/>
            <person name="Alm E.J."/>
        </authorList>
    </citation>
    <scope>NUCLEOTIDE SEQUENCE [LARGE SCALE GENOMIC DNA]</scope>
    <source>
        <strain evidence="2 3">BIOML-A1</strain>
    </source>
</reference>
<dbReference type="Proteomes" id="UP000478483">
    <property type="component" value="Unassembled WGS sequence"/>
</dbReference>
<feature type="domain" description="Spore protein YkvP/CgeB glycosyl transferase-like" evidence="1">
    <location>
        <begin position="436"/>
        <end position="579"/>
    </location>
</feature>
<evidence type="ECO:0000313" key="3">
    <source>
        <dbReference type="Proteomes" id="UP000478483"/>
    </source>
</evidence>
<evidence type="ECO:0000313" key="2">
    <source>
        <dbReference type="EMBL" id="MTR85343.1"/>
    </source>
</evidence>
<dbReference type="GO" id="GO:0016740">
    <property type="term" value="F:transferase activity"/>
    <property type="evidence" value="ECO:0007669"/>
    <property type="project" value="UniProtKB-KW"/>
</dbReference>
<proteinExistence type="predicted"/>
<keyword evidence="2" id="KW-0808">Transferase</keyword>
<name>A0A6L6L4V1_9FIRM</name>
<dbReference type="Pfam" id="PF13524">
    <property type="entry name" value="Glyco_trans_1_2"/>
    <property type="match status" value="1"/>
</dbReference>